<sequence>MVDREEKRYAVQNENSIQPRAKDEFSPKRPNGTTKDRPMARMFQSNQVRHHHLD</sequence>
<evidence type="ECO:0000313" key="3">
    <source>
        <dbReference type="EMBL" id="MFC4619736.1"/>
    </source>
</evidence>
<proteinExistence type="predicted"/>
<feature type="region of interest" description="Disordered" evidence="2">
    <location>
        <begin position="1"/>
        <end position="54"/>
    </location>
</feature>
<organism evidence="3 4">
    <name type="scientific">Camelliibacillus cellulosilyticus</name>
    <dbReference type="NCBI Taxonomy" id="2174486"/>
    <lineage>
        <taxon>Bacteria</taxon>
        <taxon>Bacillati</taxon>
        <taxon>Bacillota</taxon>
        <taxon>Bacilli</taxon>
        <taxon>Bacillales</taxon>
        <taxon>Sporolactobacillaceae</taxon>
        <taxon>Camelliibacillus</taxon>
    </lineage>
</organism>
<keyword evidence="1" id="KW-0749">Sporulation</keyword>
<keyword evidence="4" id="KW-1185">Reference proteome</keyword>
<name>A0ABV9GNI6_9BACL</name>
<dbReference type="RefSeq" id="WP_376846827.1">
    <property type="nucleotide sequence ID" value="NZ_JBHSFW010000011.1"/>
</dbReference>
<protein>
    <submittedName>
        <fullName evidence="3">Small acid-soluble spore protein K</fullName>
    </submittedName>
</protein>
<evidence type="ECO:0000313" key="4">
    <source>
        <dbReference type="Proteomes" id="UP001596022"/>
    </source>
</evidence>
<accession>A0ABV9GNI6</accession>
<dbReference type="EMBL" id="JBHSFW010000011">
    <property type="protein sequence ID" value="MFC4619736.1"/>
    <property type="molecule type" value="Genomic_DNA"/>
</dbReference>
<gene>
    <name evidence="3" type="primary">sspK</name>
    <name evidence="3" type="ORF">ACFO4N_13545</name>
</gene>
<comment type="caution">
    <text evidence="3">The sequence shown here is derived from an EMBL/GenBank/DDBJ whole genome shotgun (WGS) entry which is preliminary data.</text>
</comment>
<evidence type="ECO:0000256" key="2">
    <source>
        <dbReference type="SAM" id="MobiDB-lite"/>
    </source>
</evidence>
<dbReference type="InterPro" id="IPR012611">
    <property type="entry name" value="SASP_SspK"/>
</dbReference>
<dbReference type="Proteomes" id="UP001596022">
    <property type="component" value="Unassembled WGS sequence"/>
</dbReference>
<evidence type="ECO:0000256" key="1">
    <source>
        <dbReference type="ARBA" id="ARBA00022969"/>
    </source>
</evidence>
<dbReference type="Pfam" id="PF08176">
    <property type="entry name" value="SspK"/>
    <property type="match status" value="1"/>
</dbReference>
<reference evidence="4" key="1">
    <citation type="journal article" date="2019" name="Int. J. Syst. Evol. Microbiol.">
        <title>The Global Catalogue of Microorganisms (GCM) 10K type strain sequencing project: providing services to taxonomists for standard genome sequencing and annotation.</title>
        <authorList>
            <consortium name="The Broad Institute Genomics Platform"/>
            <consortium name="The Broad Institute Genome Sequencing Center for Infectious Disease"/>
            <person name="Wu L."/>
            <person name="Ma J."/>
        </authorList>
    </citation>
    <scope>NUCLEOTIDE SEQUENCE [LARGE SCALE GENOMIC DNA]</scope>
    <source>
        <strain evidence="4">CGMCC 1.16306</strain>
    </source>
</reference>